<gene>
    <name evidence="1" type="ORF">HINF_LOCUS4914</name>
</gene>
<dbReference type="InterPro" id="IPR036770">
    <property type="entry name" value="Ankyrin_rpt-contain_sf"/>
</dbReference>
<dbReference type="SUPFAM" id="SSF48403">
    <property type="entry name" value="Ankyrin repeat"/>
    <property type="match status" value="1"/>
</dbReference>
<accession>A0ABP1GX33</accession>
<comment type="caution">
    <text evidence="1">The sequence shown here is derived from an EMBL/GenBank/DDBJ whole genome shotgun (WGS) entry which is preliminary data.</text>
</comment>
<dbReference type="EMBL" id="CAXDID020000009">
    <property type="protein sequence ID" value="CAL5978704.1"/>
    <property type="molecule type" value="Genomic_DNA"/>
</dbReference>
<protein>
    <recommendedName>
        <fullName evidence="3">Ankyrin repeat-containing protein</fullName>
    </recommendedName>
</protein>
<reference evidence="1 2" key="1">
    <citation type="submission" date="2024-07" db="EMBL/GenBank/DDBJ databases">
        <authorList>
            <person name="Akdeniz Z."/>
        </authorList>
    </citation>
    <scope>NUCLEOTIDE SEQUENCE [LARGE SCALE GENOMIC DNA]</scope>
</reference>
<evidence type="ECO:0008006" key="3">
    <source>
        <dbReference type="Google" id="ProtNLM"/>
    </source>
</evidence>
<evidence type="ECO:0000313" key="2">
    <source>
        <dbReference type="Proteomes" id="UP001642409"/>
    </source>
</evidence>
<dbReference type="Gene3D" id="1.25.40.20">
    <property type="entry name" value="Ankyrin repeat-containing domain"/>
    <property type="match status" value="1"/>
</dbReference>
<dbReference type="Proteomes" id="UP001642409">
    <property type="component" value="Unassembled WGS sequence"/>
</dbReference>
<name>A0ABP1GX33_9EUKA</name>
<evidence type="ECO:0000313" key="1">
    <source>
        <dbReference type="EMBL" id="CAL5978704.1"/>
    </source>
</evidence>
<organism evidence="1 2">
    <name type="scientific">Hexamita inflata</name>
    <dbReference type="NCBI Taxonomy" id="28002"/>
    <lineage>
        <taxon>Eukaryota</taxon>
        <taxon>Metamonada</taxon>
        <taxon>Diplomonadida</taxon>
        <taxon>Hexamitidae</taxon>
        <taxon>Hexamitinae</taxon>
        <taxon>Hexamita</taxon>
    </lineage>
</organism>
<keyword evidence="2" id="KW-1185">Reference proteome</keyword>
<proteinExistence type="predicted"/>
<sequence>MKCQSDYTWFDVCSKNDLSRVQKLKAKHLYTRDPRPEYHSFTGLFHAAHNDAEAVFQYLFQLEFSFNLSYDVIVSAPGISDTAKYKLSAESSVAHLILLRNSLKCYNIYVNYVRMNKCIKQQQNAFGITPLHISAVISRPLGLEYVHQLDLLLVDLDSVACDGMTFLMYVCYFGRHEIFFFLMDLLRESNAFQKQFVFAHQADIQRAAVLKQLKEKLVKQFYLKDLNNSDVDVYARSEVQNQKKMGVHSWEKIEISSKIKAFTELLE</sequence>